<keyword evidence="4" id="KW-0288">FMN</keyword>
<name>A0A414NV47_9FIRM</name>
<evidence type="ECO:0000256" key="3">
    <source>
        <dbReference type="ARBA" id="ARBA00022630"/>
    </source>
</evidence>
<dbReference type="Gene3D" id="3.40.109.10">
    <property type="entry name" value="NADH Oxidase"/>
    <property type="match status" value="1"/>
</dbReference>
<keyword evidence="3" id="KW-0285">Flavoprotein</keyword>
<comment type="cofactor">
    <cofactor evidence="1">
        <name>FMN</name>
        <dbReference type="ChEBI" id="CHEBI:58210"/>
    </cofactor>
</comment>
<keyword evidence="6" id="KW-0560">Oxidoreductase</keyword>
<dbReference type="Pfam" id="PF00881">
    <property type="entry name" value="Nitroreductase"/>
    <property type="match status" value="1"/>
</dbReference>
<dbReference type="PANTHER" id="PTHR43673:SF2">
    <property type="entry name" value="NITROREDUCTASE"/>
    <property type="match status" value="1"/>
</dbReference>
<dbReference type="InterPro" id="IPR000415">
    <property type="entry name" value="Nitroreductase-like"/>
</dbReference>
<feature type="domain" description="Nitroreductase" evidence="7">
    <location>
        <begin position="41"/>
        <end position="230"/>
    </location>
</feature>
<evidence type="ECO:0000256" key="1">
    <source>
        <dbReference type="ARBA" id="ARBA00001917"/>
    </source>
</evidence>
<gene>
    <name evidence="8" type="ORF">DW674_09440</name>
</gene>
<dbReference type="PANTHER" id="PTHR43673">
    <property type="entry name" value="NAD(P)H NITROREDUCTASE YDGI-RELATED"/>
    <property type="match status" value="1"/>
</dbReference>
<reference evidence="8 9" key="1">
    <citation type="submission" date="2018-08" db="EMBL/GenBank/DDBJ databases">
        <title>A genome reference for cultivated species of the human gut microbiota.</title>
        <authorList>
            <person name="Zou Y."/>
            <person name="Xue W."/>
            <person name="Luo G."/>
        </authorList>
    </citation>
    <scope>NUCLEOTIDE SEQUENCE [LARGE SCALE GENOMIC DNA]</scope>
    <source>
        <strain evidence="8 9">AM25-21AC</strain>
    </source>
</reference>
<evidence type="ECO:0000256" key="6">
    <source>
        <dbReference type="ARBA" id="ARBA00023002"/>
    </source>
</evidence>
<dbReference type="SUPFAM" id="SSF55469">
    <property type="entry name" value="FMN-dependent nitroreductase-like"/>
    <property type="match status" value="1"/>
</dbReference>
<dbReference type="Proteomes" id="UP000283442">
    <property type="component" value="Unassembled WGS sequence"/>
</dbReference>
<dbReference type="GO" id="GO:0016491">
    <property type="term" value="F:oxidoreductase activity"/>
    <property type="evidence" value="ECO:0007669"/>
    <property type="project" value="UniProtKB-KW"/>
</dbReference>
<dbReference type="EMBL" id="QRHE01000010">
    <property type="protein sequence ID" value="RHF50853.1"/>
    <property type="molecule type" value="Genomic_DNA"/>
</dbReference>
<dbReference type="AlphaFoldDB" id="A0A414NV47"/>
<comment type="similarity">
    <text evidence="2">Belongs to the nitroreductase family.</text>
</comment>
<comment type="caution">
    <text evidence="8">The sequence shown here is derived from an EMBL/GenBank/DDBJ whole genome shotgun (WGS) entry which is preliminary data.</text>
</comment>
<evidence type="ECO:0000313" key="8">
    <source>
        <dbReference type="EMBL" id="RHF50853.1"/>
    </source>
</evidence>
<sequence>MKSSEHDKRKGTRDMNEKAIIETVKVAQPKLRREDLLQVLKYRYATKAWDKDKKISEEDMQTILEAARLAPTSFGFEPWKIIVLQDPEIRQAIRPYAWGADAALQDASHFLVFLARKKADITFGSPYLEHITHDIMELPEQAYNMFEKAYTGFCRDQHKILESDRAAFDWSAKQAYIVMANVLFAAAYLGIDSCPVEGFTKDKVETVLADTYHLYDSEHFGVACMTALGYRGEAPHRDKRRRPLEESIIWK</sequence>
<dbReference type="InterPro" id="IPR033878">
    <property type="entry name" value="NfsB-like"/>
</dbReference>
<keyword evidence="5" id="KW-0521">NADP</keyword>
<evidence type="ECO:0000313" key="9">
    <source>
        <dbReference type="Proteomes" id="UP000283442"/>
    </source>
</evidence>
<dbReference type="OrthoDB" id="9812105at2"/>
<protein>
    <submittedName>
        <fullName evidence="8">NAD(P)H-dependent oxidoreductase</fullName>
    </submittedName>
</protein>
<dbReference type="CDD" id="cd02149">
    <property type="entry name" value="NfsB-like"/>
    <property type="match status" value="1"/>
</dbReference>
<proteinExistence type="inferred from homology"/>
<organism evidence="8 9">
    <name type="scientific">Mitsuokella multacida</name>
    <dbReference type="NCBI Taxonomy" id="52226"/>
    <lineage>
        <taxon>Bacteria</taxon>
        <taxon>Bacillati</taxon>
        <taxon>Bacillota</taxon>
        <taxon>Negativicutes</taxon>
        <taxon>Selenomonadales</taxon>
        <taxon>Selenomonadaceae</taxon>
        <taxon>Mitsuokella</taxon>
    </lineage>
</organism>
<evidence type="ECO:0000256" key="2">
    <source>
        <dbReference type="ARBA" id="ARBA00007118"/>
    </source>
</evidence>
<dbReference type="InterPro" id="IPR029479">
    <property type="entry name" value="Nitroreductase"/>
</dbReference>
<accession>A0A414NV47</accession>
<evidence type="ECO:0000256" key="4">
    <source>
        <dbReference type="ARBA" id="ARBA00022643"/>
    </source>
</evidence>
<evidence type="ECO:0000256" key="5">
    <source>
        <dbReference type="ARBA" id="ARBA00022857"/>
    </source>
</evidence>
<evidence type="ECO:0000259" key="7">
    <source>
        <dbReference type="Pfam" id="PF00881"/>
    </source>
</evidence>